<dbReference type="InterPro" id="IPR027417">
    <property type="entry name" value="P-loop_NTPase"/>
</dbReference>
<dbReference type="EMBL" id="JAKGAS010000007">
    <property type="protein sequence ID" value="MCF2949262.1"/>
    <property type="molecule type" value="Genomic_DNA"/>
</dbReference>
<evidence type="ECO:0000256" key="1">
    <source>
        <dbReference type="ARBA" id="ARBA00022741"/>
    </source>
</evidence>
<keyword evidence="2" id="KW-0067">ATP-binding</keyword>
<dbReference type="PANTHER" id="PTHR23077:SF171">
    <property type="entry name" value="NUCLEAR VALOSIN-CONTAINING PROTEIN-LIKE"/>
    <property type="match status" value="1"/>
</dbReference>
<reference evidence="4 5" key="1">
    <citation type="submission" date="2022-01" db="EMBL/GenBank/DDBJ databases">
        <title>Paraglaciecola sp. G1-23.</title>
        <authorList>
            <person name="Jin M.S."/>
            <person name="Han D.M."/>
            <person name="Kim H.M."/>
            <person name="Jeon C.O."/>
        </authorList>
    </citation>
    <scope>NUCLEOTIDE SEQUENCE [LARGE SCALE GENOMIC DNA]</scope>
    <source>
        <strain evidence="4 5">G1-23</strain>
    </source>
</reference>
<dbReference type="CDD" id="cd19481">
    <property type="entry name" value="RecA-like_protease"/>
    <property type="match status" value="1"/>
</dbReference>
<keyword evidence="5" id="KW-1185">Reference proteome</keyword>
<feature type="domain" description="AAA+ ATPase" evidence="3">
    <location>
        <begin position="466"/>
        <end position="595"/>
    </location>
</feature>
<dbReference type="InterPro" id="IPR003959">
    <property type="entry name" value="ATPase_AAA_core"/>
</dbReference>
<dbReference type="InterPro" id="IPR003593">
    <property type="entry name" value="AAA+_ATPase"/>
</dbReference>
<dbReference type="Proteomes" id="UP001521137">
    <property type="component" value="Unassembled WGS sequence"/>
</dbReference>
<evidence type="ECO:0000256" key="2">
    <source>
        <dbReference type="ARBA" id="ARBA00022840"/>
    </source>
</evidence>
<dbReference type="RefSeq" id="WP_235313359.1">
    <property type="nucleotide sequence ID" value="NZ_JAKGAS010000007.1"/>
</dbReference>
<sequence length="673" mass="76287">MLHQSFNEPTRLHFLSCQFARQLLPYLSKHHLDCLNIDSLSYLRGQNVPIGTALDTNSLNNLLNIKDSYPRYTKCLRRNIQFLLSLTEGNTNGASIIEFVLICQANKCFMSLVEHVQLYNDVWSIDDILREITGITQADLDRVINDLYDLGLLTSTNLNAIVGDEIPKALMTKLLTQPLTQQEELLDALLLPSKPAQFTLDSFHQVNTGLISDYLNAAIEEAQLGTNLLFYGTSGAGKTELARSLADENGLHLFEVRASGIKGGRLKDEFESKSPDKDRLRYLSLITALLSSSYNAMLLIDECESLFESADNQYSKDHLQRFLEDNHIPCIWITNHVDYVAPSFIRRFKLVIEVTSPNAENIDTVCQQYYKGLALSKQFKRTLAHISSISPAIIANATHVAKTLGNKRTSAENTVLEVVNSTMRASNILTEPAQYKGDLCFNPNLLNIRQNRALLDDVRYALKHNKPARILLTGPPGTGKTAYAHYLTELHERDLIRVKCSDVLSKWSGESEQNVAELFHRAHSEEKVILLDEVDSLLVSREALTTHHELQLVNEFLTQIECFSQPLFAATNFDSKLDKAVLRRFDFKLECDYLTSMQVIQLYKHVLAIKKLTLEEKRSLALMRHLTPGDFAILARRQMFQPSQDHRLSAITLLAEENQRKQPKNQMGFIRPL</sequence>
<dbReference type="Gene3D" id="3.40.50.300">
    <property type="entry name" value="P-loop containing nucleotide triphosphate hydrolases"/>
    <property type="match status" value="2"/>
</dbReference>
<name>A0ABS9DA48_9ALTE</name>
<gene>
    <name evidence="4" type="ORF">L0668_14180</name>
</gene>
<evidence type="ECO:0000259" key="3">
    <source>
        <dbReference type="SMART" id="SM00382"/>
    </source>
</evidence>
<dbReference type="Pfam" id="PF00004">
    <property type="entry name" value="AAA"/>
    <property type="match status" value="2"/>
</dbReference>
<dbReference type="PANTHER" id="PTHR23077">
    <property type="entry name" value="AAA-FAMILY ATPASE"/>
    <property type="match status" value="1"/>
</dbReference>
<evidence type="ECO:0000313" key="4">
    <source>
        <dbReference type="EMBL" id="MCF2949262.1"/>
    </source>
</evidence>
<proteinExistence type="predicted"/>
<protein>
    <submittedName>
        <fullName evidence="4">AAA family ATPase</fullName>
    </submittedName>
</protein>
<dbReference type="InterPro" id="IPR050168">
    <property type="entry name" value="AAA_ATPase_domain"/>
</dbReference>
<evidence type="ECO:0000313" key="5">
    <source>
        <dbReference type="Proteomes" id="UP001521137"/>
    </source>
</evidence>
<dbReference type="SUPFAM" id="SSF52540">
    <property type="entry name" value="P-loop containing nucleoside triphosphate hydrolases"/>
    <property type="match status" value="2"/>
</dbReference>
<keyword evidence="1" id="KW-0547">Nucleotide-binding</keyword>
<feature type="domain" description="AAA+ ATPase" evidence="3">
    <location>
        <begin position="224"/>
        <end position="358"/>
    </location>
</feature>
<accession>A0ABS9DA48</accession>
<comment type="caution">
    <text evidence="4">The sequence shown here is derived from an EMBL/GenBank/DDBJ whole genome shotgun (WGS) entry which is preliminary data.</text>
</comment>
<organism evidence="4 5">
    <name type="scientific">Paraglaciecola algarum</name>
    <dbReference type="NCBI Taxonomy" id="3050085"/>
    <lineage>
        <taxon>Bacteria</taxon>
        <taxon>Pseudomonadati</taxon>
        <taxon>Pseudomonadota</taxon>
        <taxon>Gammaproteobacteria</taxon>
        <taxon>Alteromonadales</taxon>
        <taxon>Alteromonadaceae</taxon>
        <taxon>Paraglaciecola</taxon>
    </lineage>
</organism>
<dbReference type="SMART" id="SM00382">
    <property type="entry name" value="AAA"/>
    <property type="match status" value="2"/>
</dbReference>